<protein>
    <submittedName>
        <fullName evidence="4">AsmA family protein</fullName>
    </submittedName>
</protein>
<dbReference type="PANTHER" id="PTHR30441">
    <property type="entry name" value="DUF748 DOMAIN-CONTAINING PROTEIN"/>
    <property type="match status" value="1"/>
</dbReference>
<evidence type="ECO:0000313" key="5">
    <source>
        <dbReference type="Proteomes" id="UP000483078"/>
    </source>
</evidence>
<dbReference type="PANTHER" id="PTHR30441:SF4">
    <property type="entry name" value="PROTEIN ASMA"/>
    <property type="match status" value="1"/>
</dbReference>
<name>A0A7C9H9G9_9RHOB</name>
<feature type="domain" description="AsmA" evidence="3">
    <location>
        <begin position="348"/>
        <end position="526"/>
    </location>
</feature>
<comment type="caution">
    <text evidence="4">The sequence shown here is derived from an EMBL/GenBank/DDBJ whole genome shotgun (WGS) entry which is preliminary data.</text>
</comment>
<accession>A0A7C9H9G9</accession>
<keyword evidence="2" id="KW-0472">Membrane</keyword>
<evidence type="ECO:0000313" key="4">
    <source>
        <dbReference type="EMBL" id="MTJ03144.1"/>
    </source>
</evidence>
<feature type="transmembrane region" description="Helical" evidence="2">
    <location>
        <begin position="7"/>
        <end position="25"/>
    </location>
</feature>
<dbReference type="Proteomes" id="UP000483078">
    <property type="component" value="Unassembled WGS sequence"/>
</dbReference>
<proteinExistence type="predicted"/>
<sequence length="648" mass="67040">MRWIVRLIGLVIVLVVVAVGSVFLLPEDRIAQVAVDQIRAQTGREVTLSGGTEISFYPVLGVATGPMEIGNAPWSDAGPMMRAEALKVGVDPVAMIRGDIRITGLELRSPRILLERAADGRVNWELGVEGVAPSGQEGARSAKLALYLDRALITDGVLRYADRGSGEETVMQGLALDLRWADYEGAAEFEAGLRPAGETVAVSGRIDRFAQFINGDASALNLRVAAAGGEIGLNGQASLAPMIAGRIEGELPDTAAFMAALGQPGVSLPQGLGRRAALSGDLSLTPDDMRLSLREGSLTLDGNRLSGALDVFTAQTPPRVVGQISAGALDLSGLGGGGEAAAAGSGGAATEGWSTAPIDASALSLVNGELDLRAESVLVGGLSLNQTHIGATLDRARAVVTLRDVAAYDGTLGGEVVANNRSGLSVGGDLRAQGVGLQGLLSDMAGLSRFTGAADAQVLFLGAGGSVDAIMRSLSGQGTLSTGRGTIQGIDLDKLFRAGDVSGGTTVFDSLSASFTIEDGVLRNDDLLMSLPVITARGEGRIGLGARDLDYLFTPRSGGTDGEGGVAIPVRIKGPWANPSIRPDMKVLLDENLEEEKKAAEEKARKKLNEAVEKKLGVTPEEGESVEDALKKKAEEKVKDALKGLLSK</sequence>
<feature type="domain" description="AsmA" evidence="3">
    <location>
        <begin position="7"/>
        <end position="174"/>
    </location>
</feature>
<feature type="coiled-coil region" evidence="1">
    <location>
        <begin position="585"/>
        <end position="614"/>
    </location>
</feature>
<dbReference type="GO" id="GO:0005886">
    <property type="term" value="C:plasma membrane"/>
    <property type="evidence" value="ECO:0007669"/>
    <property type="project" value="TreeGrafter"/>
</dbReference>
<evidence type="ECO:0000256" key="2">
    <source>
        <dbReference type="SAM" id="Phobius"/>
    </source>
</evidence>
<evidence type="ECO:0000259" key="3">
    <source>
        <dbReference type="Pfam" id="PF05170"/>
    </source>
</evidence>
<evidence type="ECO:0000256" key="1">
    <source>
        <dbReference type="SAM" id="Coils"/>
    </source>
</evidence>
<keyword evidence="2" id="KW-0812">Transmembrane</keyword>
<dbReference type="InterPro" id="IPR052894">
    <property type="entry name" value="AsmA-related"/>
</dbReference>
<dbReference type="Pfam" id="PF05170">
    <property type="entry name" value="AsmA"/>
    <property type="match status" value="2"/>
</dbReference>
<dbReference type="GO" id="GO:0090313">
    <property type="term" value="P:regulation of protein targeting to membrane"/>
    <property type="evidence" value="ECO:0007669"/>
    <property type="project" value="TreeGrafter"/>
</dbReference>
<dbReference type="EMBL" id="VENJ01000002">
    <property type="protein sequence ID" value="MTJ03144.1"/>
    <property type="molecule type" value="Genomic_DNA"/>
</dbReference>
<gene>
    <name evidence="4" type="ORF">FH759_00440</name>
</gene>
<dbReference type="AlphaFoldDB" id="A0A7C9H9G9"/>
<dbReference type="RefSeq" id="WP_273247587.1">
    <property type="nucleotide sequence ID" value="NZ_VENJ01000002.1"/>
</dbReference>
<keyword evidence="2" id="KW-1133">Transmembrane helix</keyword>
<keyword evidence="1" id="KW-0175">Coiled coil</keyword>
<reference evidence="4 5" key="1">
    <citation type="submission" date="2019-06" db="EMBL/GenBank/DDBJ databases">
        <title>Enrichment of Autotrophic Halophilic Microorganisms from Red Sea Brine Pool Using Microbial Electrosynthesis System.</title>
        <authorList>
            <person name="Alqahtani M.F."/>
            <person name="Bajracharya S."/>
            <person name="Katuri K.P."/>
            <person name="Ali M."/>
            <person name="Saikaly P.E."/>
        </authorList>
    </citation>
    <scope>NUCLEOTIDE SEQUENCE [LARGE SCALE GENOMIC DNA]</scope>
    <source>
        <strain evidence="4">MES6</strain>
    </source>
</reference>
<dbReference type="InterPro" id="IPR007844">
    <property type="entry name" value="AsmA"/>
</dbReference>
<organism evidence="4 5">
    <name type="scientific">Sediminimonas qiaohouensis</name>
    <dbReference type="NCBI Taxonomy" id="552061"/>
    <lineage>
        <taxon>Bacteria</taxon>
        <taxon>Pseudomonadati</taxon>
        <taxon>Pseudomonadota</taxon>
        <taxon>Alphaproteobacteria</taxon>
        <taxon>Rhodobacterales</taxon>
        <taxon>Roseobacteraceae</taxon>
        <taxon>Sediminimonas</taxon>
    </lineage>
</organism>